<feature type="binding site" evidence="10">
    <location>
        <position position="245"/>
    </location>
    <ligand>
        <name>K(+)</name>
        <dbReference type="ChEBI" id="CHEBI:29103"/>
    </ligand>
</feature>
<feature type="binding site" evidence="10">
    <location>
        <position position="226"/>
    </location>
    <ligand>
        <name>K(+)</name>
        <dbReference type="ChEBI" id="CHEBI:29103"/>
    </ligand>
</feature>
<dbReference type="PANTHER" id="PTHR42714">
    <property type="entry name" value="TRNA MODIFICATION GTPASE GTPBP3"/>
    <property type="match status" value="1"/>
</dbReference>
<dbReference type="EC" id="3.6.-.-" evidence="10"/>
<feature type="binding site" evidence="10">
    <location>
        <position position="247"/>
    </location>
    <ligand>
        <name>K(+)</name>
        <dbReference type="ChEBI" id="CHEBI:29103"/>
    </ligand>
</feature>
<dbReference type="InterPro" id="IPR031168">
    <property type="entry name" value="G_TrmE"/>
</dbReference>
<keyword evidence="7 10" id="KW-0460">Magnesium</keyword>
<gene>
    <name evidence="10 13" type="primary">mnmE</name>
    <name evidence="10" type="synonym">trmE</name>
    <name evidence="13" type="ORF">GUU85_00080</name>
</gene>
<evidence type="ECO:0000256" key="10">
    <source>
        <dbReference type="HAMAP-Rule" id="MF_00379"/>
    </source>
</evidence>
<keyword evidence="4 10" id="KW-0479">Metal-binding</keyword>
<feature type="binding site" evidence="10">
    <location>
        <position position="80"/>
    </location>
    <ligand>
        <name>(6S)-5-formyl-5,6,7,8-tetrahydrofolate</name>
        <dbReference type="ChEBI" id="CHEBI:57457"/>
    </ligand>
</feature>
<feature type="binding site" evidence="10">
    <location>
        <position position="230"/>
    </location>
    <ligand>
        <name>Mg(2+)</name>
        <dbReference type="ChEBI" id="CHEBI:18420"/>
    </ligand>
</feature>
<evidence type="ECO:0000313" key="14">
    <source>
        <dbReference type="Proteomes" id="UP000502958"/>
    </source>
</evidence>
<evidence type="ECO:0000256" key="4">
    <source>
        <dbReference type="ARBA" id="ARBA00022723"/>
    </source>
</evidence>
<evidence type="ECO:0000256" key="6">
    <source>
        <dbReference type="ARBA" id="ARBA00022801"/>
    </source>
</evidence>
<evidence type="ECO:0000259" key="12">
    <source>
        <dbReference type="PROSITE" id="PS51709"/>
    </source>
</evidence>
<evidence type="ECO:0000256" key="2">
    <source>
        <dbReference type="ARBA" id="ARBA00022490"/>
    </source>
</evidence>
<evidence type="ECO:0000256" key="11">
    <source>
        <dbReference type="RuleBase" id="RU003313"/>
    </source>
</evidence>
<feature type="binding site" evidence="10">
    <location>
        <position position="23"/>
    </location>
    <ligand>
        <name>(6S)-5-formyl-5,6,7,8-tetrahydrofolate</name>
        <dbReference type="ChEBI" id="CHEBI:57457"/>
    </ligand>
</feature>
<comment type="similarity">
    <text evidence="1 10 11">Belongs to the TRAFAC class TrmE-Era-EngA-EngB-Septin-like GTPase superfamily. TrmE GTPase family.</text>
</comment>
<dbReference type="FunFam" id="3.30.1360.120:FF:000001">
    <property type="entry name" value="tRNA modification GTPase MnmE"/>
    <property type="match status" value="1"/>
</dbReference>
<dbReference type="PROSITE" id="PS51709">
    <property type="entry name" value="G_TRME"/>
    <property type="match status" value="1"/>
</dbReference>
<dbReference type="GO" id="GO:0002098">
    <property type="term" value="P:tRNA wobble uridine modification"/>
    <property type="evidence" value="ECO:0007669"/>
    <property type="project" value="TreeGrafter"/>
</dbReference>
<dbReference type="InterPro" id="IPR004520">
    <property type="entry name" value="GTPase_MnmE"/>
</dbReference>
<feature type="domain" description="TrmE-type G" evidence="12">
    <location>
        <begin position="216"/>
        <end position="377"/>
    </location>
</feature>
<comment type="function">
    <text evidence="10">Exhibits a very high intrinsic GTPase hydrolysis rate. Involved in the addition of a carboxymethylaminomethyl (cmnm) group at the wobble position (U34) of certain tRNAs, forming tRNA-cmnm(5)s(2)U34.</text>
</comment>
<keyword evidence="3 10" id="KW-0819">tRNA processing</keyword>
<evidence type="ECO:0000256" key="3">
    <source>
        <dbReference type="ARBA" id="ARBA00022694"/>
    </source>
</evidence>
<dbReference type="NCBIfam" id="TIGR00231">
    <property type="entry name" value="small_GTP"/>
    <property type="match status" value="1"/>
</dbReference>
<comment type="subcellular location">
    <subcellularLocation>
        <location evidence="10">Cytoplasm</location>
    </subcellularLocation>
</comment>
<name>A0A6C1FEM8_BUCUN</name>
<keyword evidence="5 10" id="KW-0547">Nucleotide-binding</keyword>
<comment type="cofactor">
    <cofactor evidence="10">
        <name>K(+)</name>
        <dbReference type="ChEBI" id="CHEBI:29103"/>
    </cofactor>
    <text evidence="10">Binds 1 potassium ion per subunit.</text>
</comment>
<dbReference type="NCBIfam" id="NF003661">
    <property type="entry name" value="PRK05291.1-3"/>
    <property type="match status" value="1"/>
</dbReference>
<feature type="binding site" evidence="10">
    <location>
        <position position="251"/>
    </location>
    <ligand>
        <name>Mg(2+)</name>
        <dbReference type="ChEBI" id="CHEBI:18420"/>
    </ligand>
</feature>
<dbReference type="PANTHER" id="PTHR42714:SF2">
    <property type="entry name" value="TRNA MODIFICATION GTPASE GTPBP3, MITOCHONDRIAL"/>
    <property type="match status" value="1"/>
</dbReference>
<keyword evidence="2 10" id="KW-0963">Cytoplasm</keyword>
<dbReference type="Gene3D" id="3.40.50.300">
    <property type="entry name" value="P-loop containing nucleotide triphosphate hydrolases"/>
    <property type="match status" value="1"/>
</dbReference>
<dbReference type="Pfam" id="PF12631">
    <property type="entry name" value="MnmE_helical"/>
    <property type="match status" value="1"/>
</dbReference>
<keyword evidence="8 10" id="KW-0630">Potassium</keyword>
<reference evidence="13 14" key="1">
    <citation type="submission" date="2020-01" db="EMBL/GenBank/DDBJ databases">
        <title>Complete genome of Buchnera aphidicola isolated from Chaitophorus populeti.</title>
        <authorList>
            <person name="Park J."/>
            <person name="Xi H."/>
        </authorList>
    </citation>
    <scope>NUCLEOTIDE SEQUENCE [LARGE SCALE GENOMIC DNA]</scope>
    <source>
        <strain evidence="13 14">UsonBac</strain>
    </source>
</reference>
<dbReference type="Gene3D" id="3.30.1360.120">
    <property type="entry name" value="Probable tRNA modification gtpase trme, domain 1"/>
    <property type="match status" value="1"/>
</dbReference>
<dbReference type="GO" id="GO:0030488">
    <property type="term" value="P:tRNA methylation"/>
    <property type="evidence" value="ECO:0007669"/>
    <property type="project" value="TreeGrafter"/>
</dbReference>
<dbReference type="Gene3D" id="1.20.120.430">
    <property type="entry name" value="tRNA modification GTPase MnmE domain 2"/>
    <property type="match status" value="1"/>
</dbReference>
<dbReference type="NCBIfam" id="TIGR00450">
    <property type="entry name" value="mnmE_trmE_thdF"/>
    <property type="match status" value="1"/>
</dbReference>
<dbReference type="InterPro" id="IPR027266">
    <property type="entry name" value="TrmE/GcvT-like"/>
</dbReference>
<dbReference type="RefSeq" id="WP_163118834.1">
    <property type="nucleotide sequence ID" value="NZ_CP047588.1"/>
</dbReference>
<dbReference type="CDD" id="cd04164">
    <property type="entry name" value="trmE"/>
    <property type="match status" value="1"/>
</dbReference>
<dbReference type="GO" id="GO:0046872">
    <property type="term" value="F:metal ion binding"/>
    <property type="evidence" value="ECO:0007669"/>
    <property type="project" value="UniProtKB-KW"/>
</dbReference>
<dbReference type="Pfam" id="PF10396">
    <property type="entry name" value="TrmE_N"/>
    <property type="match status" value="1"/>
</dbReference>
<keyword evidence="9 10" id="KW-0342">GTP-binding</keyword>
<dbReference type="Pfam" id="PF01926">
    <property type="entry name" value="MMR_HSR1"/>
    <property type="match status" value="1"/>
</dbReference>
<dbReference type="GO" id="GO:0005829">
    <property type="term" value="C:cytosol"/>
    <property type="evidence" value="ECO:0007669"/>
    <property type="project" value="TreeGrafter"/>
</dbReference>
<evidence type="ECO:0000256" key="5">
    <source>
        <dbReference type="ARBA" id="ARBA00022741"/>
    </source>
</evidence>
<dbReference type="InterPro" id="IPR027368">
    <property type="entry name" value="MnmE_dom2"/>
</dbReference>
<dbReference type="AlphaFoldDB" id="A0A6C1FEM8"/>
<dbReference type="CDD" id="cd14858">
    <property type="entry name" value="TrmE_N"/>
    <property type="match status" value="1"/>
</dbReference>
<feature type="binding site" evidence="10">
    <location>
        <position position="250"/>
    </location>
    <ligand>
        <name>K(+)</name>
        <dbReference type="ChEBI" id="CHEBI:29103"/>
    </ligand>
</feature>
<dbReference type="HAMAP" id="MF_00379">
    <property type="entry name" value="GTPase_MnmE"/>
    <property type="match status" value="1"/>
</dbReference>
<proteinExistence type="inferred from homology"/>
<evidence type="ECO:0000256" key="8">
    <source>
        <dbReference type="ARBA" id="ARBA00022958"/>
    </source>
</evidence>
<evidence type="ECO:0000313" key="13">
    <source>
        <dbReference type="EMBL" id="QIE01785.1"/>
    </source>
</evidence>
<dbReference type="EMBL" id="CP047588">
    <property type="protein sequence ID" value="QIE01785.1"/>
    <property type="molecule type" value="Genomic_DNA"/>
</dbReference>
<comment type="subunit">
    <text evidence="10">Homodimer. Heterotetramer of two MnmE and two MnmG subunits.</text>
</comment>
<dbReference type="GO" id="GO:0005525">
    <property type="term" value="F:GTP binding"/>
    <property type="evidence" value="ECO:0007669"/>
    <property type="project" value="UniProtKB-UniRule"/>
</dbReference>
<dbReference type="Proteomes" id="UP000502958">
    <property type="component" value="Chromosome"/>
</dbReference>
<feature type="binding site" evidence="10">
    <location>
        <begin position="226"/>
        <end position="231"/>
    </location>
    <ligand>
        <name>GTP</name>
        <dbReference type="ChEBI" id="CHEBI:37565"/>
    </ligand>
</feature>
<dbReference type="SUPFAM" id="SSF52540">
    <property type="entry name" value="P-loop containing nucleoside triphosphate hydrolases"/>
    <property type="match status" value="1"/>
</dbReference>
<accession>A0A6C1FEM8</accession>
<feature type="binding site" evidence="10">
    <location>
        <position position="120"/>
    </location>
    <ligand>
        <name>(6S)-5-formyl-5,6,7,8-tetrahydrofolate</name>
        <dbReference type="ChEBI" id="CHEBI:57457"/>
    </ligand>
</feature>
<feature type="binding site" evidence="10">
    <location>
        <begin position="245"/>
        <end position="251"/>
    </location>
    <ligand>
        <name>GTP</name>
        <dbReference type="ChEBI" id="CHEBI:37565"/>
    </ligand>
</feature>
<dbReference type="InterPro" id="IPR025867">
    <property type="entry name" value="MnmE_helical"/>
</dbReference>
<evidence type="ECO:0000256" key="9">
    <source>
        <dbReference type="ARBA" id="ARBA00023134"/>
    </source>
</evidence>
<evidence type="ECO:0000256" key="7">
    <source>
        <dbReference type="ARBA" id="ARBA00022842"/>
    </source>
</evidence>
<dbReference type="InterPro" id="IPR018948">
    <property type="entry name" value="GTP-bd_TrmE_N"/>
</dbReference>
<dbReference type="InterPro" id="IPR006073">
    <property type="entry name" value="GTP-bd"/>
</dbReference>
<protein>
    <recommendedName>
        <fullName evidence="10">tRNA modification GTPase MnmE</fullName>
        <ecNumber evidence="10">3.6.-.-</ecNumber>
    </recommendedName>
</protein>
<comment type="caution">
    <text evidence="10">Lacks conserved residue(s) required for the propagation of feature annotation.</text>
</comment>
<dbReference type="GO" id="GO:0003924">
    <property type="term" value="F:GTPase activity"/>
    <property type="evidence" value="ECO:0007669"/>
    <property type="project" value="UniProtKB-UniRule"/>
</dbReference>
<dbReference type="InterPro" id="IPR027417">
    <property type="entry name" value="P-loop_NTPase"/>
</dbReference>
<evidence type="ECO:0000256" key="1">
    <source>
        <dbReference type="ARBA" id="ARBA00011043"/>
    </source>
</evidence>
<organism evidence="13 14">
    <name type="scientific">Buchnera aphidicola subsp. Uroleucon sonchi</name>
    <dbReference type="NCBI Taxonomy" id="118118"/>
    <lineage>
        <taxon>Bacteria</taxon>
        <taxon>Pseudomonadati</taxon>
        <taxon>Pseudomonadota</taxon>
        <taxon>Gammaproteobacteria</taxon>
        <taxon>Enterobacterales</taxon>
        <taxon>Erwiniaceae</taxon>
        <taxon>Buchnera</taxon>
    </lineage>
</organism>
<dbReference type="InterPro" id="IPR005225">
    <property type="entry name" value="Small_GTP-bd"/>
</dbReference>
<feature type="binding site" evidence="10">
    <location>
        <position position="453"/>
    </location>
    <ligand>
        <name>(6S)-5-formyl-5,6,7,8-tetrahydrofolate</name>
        <dbReference type="ChEBI" id="CHEBI:57457"/>
    </ligand>
</feature>
<sequence length="453" mass="51093">MIYNETIIAQATCPGKSSVGILRISGIQSKNVAIALLGRIPIPRFATYSKFLDANFNVLDTGIALWFPAPYSFTGEDVLELQGHGSPLIMDLLIKRILSIKNVRLAKPGEFSQRAFLNDKLDLIQAESIDDLINAETKSAIHASLHSLQGHFSSFINELINLIIKFRVYIESNIDFSDEDINLDIKEIINIKFCELDNQFLKIKKIITEGNLLREGKKIIIAGPPNVGKSSLLNLLSSSDRAIVTNIPGTTRDLLYEHISINGITCELIDTAGLRDTNNLVENIGITRAWEEIKKSDHILFILDATMQLSDYKKIYNQYIRKFFNLNIPITYILNKSDLVKNQSSMTNIEGLQFINLSAKTGLGIEVLRQNIITTEAHENRESIFIARRRHVHQIDLSYNEFLAAKKQWKLFKNIECLADSLNIINRFLGEITGKYTSADLLNSIFSNFCIGK</sequence>
<feature type="binding site" evidence="10">
    <location>
        <begin position="270"/>
        <end position="273"/>
    </location>
    <ligand>
        <name>GTP</name>
        <dbReference type="ChEBI" id="CHEBI:37565"/>
    </ligand>
</feature>
<keyword evidence="6 10" id="KW-0378">Hydrolase</keyword>